<dbReference type="Gene3D" id="2.60.420.10">
    <property type="entry name" value="Maltose phosphorylase, domain 3"/>
    <property type="match status" value="1"/>
</dbReference>
<dbReference type="InterPro" id="IPR035398">
    <property type="entry name" value="Bac_rhamnosid_C"/>
</dbReference>
<dbReference type="InParanoid" id="D0MU14"/>
<dbReference type="EMBL" id="DS028119">
    <property type="protein sequence ID" value="EEY61461.1"/>
    <property type="molecule type" value="Genomic_DNA"/>
</dbReference>
<reference evidence="3" key="1">
    <citation type="journal article" date="2009" name="Nature">
        <title>Genome sequence and analysis of the Irish potato famine pathogen Phytophthora infestans.</title>
        <authorList>
            <consortium name="The Broad Institute Genome Sequencing Platform"/>
            <person name="Haas B.J."/>
            <person name="Kamoun S."/>
            <person name="Zody M.C."/>
            <person name="Jiang R.H."/>
            <person name="Handsaker R.E."/>
            <person name="Cano L.M."/>
            <person name="Grabherr M."/>
            <person name="Kodira C.D."/>
            <person name="Raffaele S."/>
            <person name="Torto-Alalibo T."/>
            <person name="Bozkurt T.O."/>
            <person name="Ah-Fong A.M."/>
            <person name="Alvarado L."/>
            <person name="Anderson V.L."/>
            <person name="Armstrong M.R."/>
            <person name="Avrova A."/>
            <person name="Baxter L."/>
            <person name="Beynon J."/>
            <person name="Boevink P.C."/>
            <person name="Bollmann S.R."/>
            <person name="Bos J.I."/>
            <person name="Bulone V."/>
            <person name="Cai G."/>
            <person name="Cakir C."/>
            <person name="Carrington J.C."/>
            <person name="Chawner M."/>
            <person name="Conti L."/>
            <person name="Costanzo S."/>
            <person name="Ewan R."/>
            <person name="Fahlgren N."/>
            <person name="Fischbach M.A."/>
            <person name="Fugelstad J."/>
            <person name="Gilroy E.M."/>
            <person name="Gnerre S."/>
            <person name="Green P.J."/>
            <person name="Grenville-Briggs L.J."/>
            <person name="Griffith J."/>
            <person name="Grunwald N.J."/>
            <person name="Horn K."/>
            <person name="Horner N.R."/>
            <person name="Hu C.H."/>
            <person name="Huitema E."/>
            <person name="Jeong D.H."/>
            <person name="Jones A.M."/>
            <person name="Jones J.D."/>
            <person name="Jones R.W."/>
            <person name="Karlsson E.K."/>
            <person name="Kunjeti S.G."/>
            <person name="Lamour K."/>
            <person name="Liu Z."/>
            <person name="Ma L."/>
            <person name="Maclean D."/>
            <person name="Chibucos M.C."/>
            <person name="McDonald H."/>
            <person name="McWalters J."/>
            <person name="Meijer H.J."/>
            <person name="Morgan W."/>
            <person name="Morris P.F."/>
            <person name="Munro C.A."/>
            <person name="O'Neill K."/>
            <person name="Ospina-Giraldo M."/>
            <person name="Pinzon A."/>
            <person name="Pritchard L."/>
            <person name="Ramsahoye B."/>
            <person name="Ren Q."/>
            <person name="Restrepo S."/>
            <person name="Roy S."/>
            <person name="Sadanandom A."/>
            <person name="Savidor A."/>
            <person name="Schornack S."/>
            <person name="Schwartz D.C."/>
            <person name="Schumann U.D."/>
            <person name="Schwessinger B."/>
            <person name="Seyer L."/>
            <person name="Sharpe T."/>
            <person name="Silvar C."/>
            <person name="Song J."/>
            <person name="Studholme D.J."/>
            <person name="Sykes S."/>
            <person name="Thines M."/>
            <person name="van de Vondervoort P.J."/>
            <person name="Phuntumart V."/>
            <person name="Wawra S."/>
            <person name="Weide R."/>
            <person name="Win J."/>
            <person name="Young C."/>
            <person name="Zhou S."/>
            <person name="Fry W."/>
            <person name="Meyers B.C."/>
            <person name="van West P."/>
            <person name="Ristaino J."/>
            <person name="Govers F."/>
            <person name="Birch P.R."/>
            <person name="Whisson S.C."/>
            <person name="Judelson H.S."/>
            <person name="Nusbaum C."/>
        </authorList>
    </citation>
    <scope>NUCLEOTIDE SEQUENCE [LARGE SCALE GENOMIC DNA]</scope>
    <source>
        <strain evidence="3">T30-4</strain>
    </source>
</reference>
<keyword evidence="2" id="KW-0378">Hydrolase</keyword>
<proteinExistence type="predicted"/>
<dbReference type="eggNOG" id="ENOG502QVGI">
    <property type="taxonomic scope" value="Eukaryota"/>
</dbReference>
<accession>D0MU14</accession>
<feature type="domain" description="Alpha-L-rhamnosidase C-terminal" evidence="1">
    <location>
        <begin position="48"/>
        <end position="84"/>
    </location>
</feature>
<dbReference type="GeneID" id="9469240"/>
<name>D0MU14_PHYIT</name>
<dbReference type="AlphaFoldDB" id="D0MU14"/>
<dbReference type="PANTHER" id="PTHR34987">
    <property type="entry name" value="C, PUTATIVE (AFU_ORTHOLOGUE AFUA_3G02880)-RELATED"/>
    <property type="match status" value="1"/>
</dbReference>
<evidence type="ECO:0000313" key="3">
    <source>
        <dbReference type="Proteomes" id="UP000006643"/>
    </source>
</evidence>
<dbReference type="KEGG" id="pif:PITG_01765"/>
<evidence type="ECO:0000259" key="1">
    <source>
        <dbReference type="Pfam" id="PF17390"/>
    </source>
</evidence>
<dbReference type="OMA" id="GTYENHF"/>
<dbReference type="SUPFAM" id="SSF48208">
    <property type="entry name" value="Six-hairpin glycosidases"/>
    <property type="match status" value="1"/>
</dbReference>
<sequence>MISNEYYRSGASWEYVSQSLEPGLKEFTSLSHPWGGAPTYVLTNYVAGIRPLVFGFRHWIVNPMVTGLNITSANATVSTPYGALTAGAEGVFEVALLNSSTFQQKLAGTGEPIVFSVQL</sequence>
<dbReference type="STRING" id="403677.D0MU14"/>
<dbReference type="HOGENOM" id="CLU_2066043_0_0_1"/>
<gene>
    <name evidence="2" type="ORF">PITG_01765</name>
</gene>
<dbReference type="Proteomes" id="UP000006643">
    <property type="component" value="Unassembled WGS sequence"/>
</dbReference>
<dbReference type="GO" id="GO:0016787">
    <property type="term" value="F:hydrolase activity"/>
    <property type="evidence" value="ECO:0007669"/>
    <property type="project" value="UniProtKB-KW"/>
</dbReference>
<dbReference type="InterPro" id="IPR008928">
    <property type="entry name" value="6-hairpin_glycosidase_sf"/>
</dbReference>
<organism evidence="2 3">
    <name type="scientific">Phytophthora infestans (strain T30-4)</name>
    <name type="common">Potato late blight agent</name>
    <dbReference type="NCBI Taxonomy" id="403677"/>
    <lineage>
        <taxon>Eukaryota</taxon>
        <taxon>Sar</taxon>
        <taxon>Stramenopiles</taxon>
        <taxon>Oomycota</taxon>
        <taxon>Peronosporomycetes</taxon>
        <taxon>Peronosporales</taxon>
        <taxon>Peronosporaceae</taxon>
        <taxon>Phytophthora</taxon>
    </lineage>
</organism>
<dbReference type="RefSeq" id="XP_002908378.1">
    <property type="nucleotide sequence ID" value="XM_002908332.1"/>
</dbReference>
<dbReference type="OrthoDB" id="10036721at2759"/>
<evidence type="ECO:0000313" key="2">
    <source>
        <dbReference type="EMBL" id="EEY61461.1"/>
    </source>
</evidence>
<dbReference type="GO" id="GO:0005975">
    <property type="term" value="P:carbohydrate metabolic process"/>
    <property type="evidence" value="ECO:0007669"/>
    <property type="project" value="InterPro"/>
</dbReference>
<protein>
    <submittedName>
        <fullName evidence="2">Glycoside hydrolase, putative</fullName>
    </submittedName>
</protein>
<dbReference type="Pfam" id="PF17390">
    <property type="entry name" value="Bac_rhamnosid_C"/>
    <property type="match status" value="1"/>
</dbReference>
<keyword evidence="3" id="KW-1185">Reference proteome</keyword>
<dbReference type="VEuPathDB" id="FungiDB:PITG_01765"/>
<dbReference type="PANTHER" id="PTHR34987:SF4">
    <property type="entry name" value="ALPHA-L-RHAMNOSIDASE C-TERMINAL DOMAIN-CONTAINING PROTEIN"/>
    <property type="match status" value="1"/>
</dbReference>